<feature type="domain" description="ABC transporter" evidence="4">
    <location>
        <begin position="4"/>
        <end position="235"/>
    </location>
</feature>
<dbReference type="InterPro" id="IPR027417">
    <property type="entry name" value="P-loop_NTPase"/>
</dbReference>
<dbReference type="PANTHER" id="PTHR43875">
    <property type="entry name" value="MALTODEXTRIN IMPORT ATP-BINDING PROTEIN MSMX"/>
    <property type="match status" value="1"/>
</dbReference>
<dbReference type="AlphaFoldDB" id="A0A1G9E970"/>
<gene>
    <name evidence="5" type="ORF">SAMN05421823_103391</name>
</gene>
<keyword evidence="6" id="KW-1185">Reference proteome</keyword>
<dbReference type="InterPro" id="IPR008995">
    <property type="entry name" value="Mo/tungstate-bd_C_term_dom"/>
</dbReference>
<organism evidence="5 6">
    <name type="scientific">Catalinimonas alkaloidigena</name>
    <dbReference type="NCBI Taxonomy" id="1075417"/>
    <lineage>
        <taxon>Bacteria</taxon>
        <taxon>Pseudomonadati</taxon>
        <taxon>Bacteroidota</taxon>
        <taxon>Cytophagia</taxon>
        <taxon>Cytophagales</taxon>
        <taxon>Catalimonadaceae</taxon>
        <taxon>Catalinimonas</taxon>
    </lineage>
</organism>
<dbReference type="Gene3D" id="2.40.50.140">
    <property type="entry name" value="Nucleic acid-binding proteins"/>
    <property type="match status" value="1"/>
</dbReference>
<name>A0A1G9E970_9BACT</name>
<dbReference type="InterPro" id="IPR040582">
    <property type="entry name" value="OB_MalK-like"/>
</dbReference>
<dbReference type="Pfam" id="PF17912">
    <property type="entry name" value="OB_MalK"/>
    <property type="match status" value="1"/>
</dbReference>
<dbReference type="SMART" id="SM00382">
    <property type="entry name" value="AAA"/>
    <property type="match status" value="1"/>
</dbReference>
<dbReference type="GO" id="GO:0005524">
    <property type="term" value="F:ATP binding"/>
    <property type="evidence" value="ECO:0007669"/>
    <property type="project" value="UniProtKB-KW"/>
</dbReference>
<evidence type="ECO:0000256" key="2">
    <source>
        <dbReference type="ARBA" id="ARBA00022741"/>
    </source>
</evidence>
<dbReference type="GO" id="GO:0140359">
    <property type="term" value="F:ABC-type transporter activity"/>
    <property type="evidence" value="ECO:0007669"/>
    <property type="project" value="InterPro"/>
</dbReference>
<dbReference type="InterPro" id="IPR017871">
    <property type="entry name" value="ABC_transporter-like_CS"/>
</dbReference>
<dbReference type="InterPro" id="IPR003439">
    <property type="entry name" value="ABC_transporter-like_ATP-bd"/>
</dbReference>
<dbReference type="GO" id="GO:0016887">
    <property type="term" value="F:ATP hydrolysis activity"/>
    <property type="evidence" value="ECO:0007669"/>
    <property type="project" value="InterPro"/>
</dbReference>
<dbReference type="Pfam" id="PF03459">
    <property type="entry name" value="TOBE"/>
    <property type="match status" value="1"/>
</dbReference>
<dbReference type="PROSITE" id="PS50893">
    <property type="entry name" value="ABC_TRANSPORTER_2"/>
    <property type="match status" value="1"/>
</dbReference>
<keyword evidence="2" id="KW-0547">Nucleotide-binding</keyword>
<dbReference type="PANTHER" id="PTHR43875:SF1">
    <property type="entry name" value="OSMOPROTECTIVE COMPOUNDS UPTAKE ATP-BINDING PROTEIN GGTA"/>
    <property type="match status" value="1"/>
</dbReference>
<evidence type="ECO:0000256" key="1">
    <source>
        <dbReference type="ARBA" id="ARBA00022448"/>
    </source>
</evidence>
<dbReference type="STRING" id="1075417.SAMN05421823_103391"/>
<keyword evidence="1" id="KW-0813">Transport</keyword>
<dbReference type="InterPro" id="IPR047641">
    <property type="entry name" value="ABC_transpr_MalK/UgpC-like"/>
</dbReference>
<dbReference type="Pfam" id="PF00005">
    <property type="entry name" value="ABC_tran"/>
    <property type="match status" value="1"/>
</dbReference>
<accession>A0A1G9E970</accession>
<dbReference type="FunFam" id="3.40.50.300:FF:000042">
    <property type="entry name" value="Maltose/maltodextrin ABC transporter, ATP-binding protein"/>
    <property type="match status" value="1"/>
</dbReference>
<dbReference type="InterPro" id="IPR015855">
    <property type="entry name" value="ABC_transpr_MalK-like"/>
</dbReference>
<dbReference type="NCBIfam" id="NF008653">
    <property type="entry name" value="PRK11650.1"/>
    <property type="match status" value="1"/>
</dbReference>
<dbReference type="PROSITE" id="PS00211">
    <property type="entry name" value="ABC_TRANSPORTER_1"/>
    <property type="match status" value="1"/>
</dbReference>
<dbReference type="OrthoDB" id="1114670at2"/>
<dbReference type="SUPFAM" id="SSF52540">
    <property type="entry name" value="P-loop containing nucleoside triphosphate hydrolases"/>
    <property type="match status" value="1"/>
</dbReference>
<keyword evidence="3 5" id="KW-0067">ATP-binding</keyword>
<dbReference type="Gene3D" id="2.40.50.100">
    <property type="match status" value="1"/>
</dbReference>
<dbReference type="Proteomes" id="UP000198510">
    <property type="component" value="Unassembled WGS sequence"/>
</dbReference>
<dbReference type="CDD" id="cd03301">
    <property type="entry name" value="ABC_MalK_N"/>
    <property type="match status" value="1"/>
</dbReference>
<dbReference type="InterPro" id="IPR003593">
    <property type="entry name" value="AAA+_ATPase"/>
</dbReference>
<dbReference type="InterPro" id="IPR012340">
    <property type="entry name" value="NA-bd_OB-fold"/>
</dbReference>
<dbReference type="InterPro" id="IPR005116">
    <property type="entry name" value="Transp-assoc_OB_typ1"/>
</dbReference>
<evidence type="ECO:0000313" key="5">
    <source>
        <dbReference type="EMBL" id="SDK72680.1"/>
    </source>
</evidence>
<evidence type="ECO:0000259" key="4">
    <source>
        <dbReference type="PROSITE" id="PS50893"/>
    </source>
</evidence>
<dbReference type="EMBL" id="FNFO01000003">
    <property type="protein sequence ID" value="SDK72680.1"/>
    <property type="molecule type" value="Genomic_DNA"/>
</dbReference>
<dbReference type="GO" id="GO:0008643">
    <property type="term" value="P:carbohydrate transport"/>
    <property type="evidence" value="ECO:0007669"/>
    <property type="project" value="InterPro"/>
</dbReference>
<dbReference type="RefSeq" id="WP_089681396.1">
    <property type="nucleotide sequence ID" value="NZ_FNFO01000003.1"/>
</dbReference>
<keyword evidence="5" id="KW-0762">Sugar transport</keyword>
<evidence type="ECO:0000256" key="3">
    <source>
        <dbReference type="ARBA" id="ARBA00022840"/>
    </source>
</evidence>
<dbReference type="Gene3D" id="3.40.50.300">
    <property type="entry name" value="P-loop containing nucleotide triphosphate hydrolases"/>
    <property type="match status" value="1"/>
</dbReference>
<evidence type="ECO:0000313" key="6">
    <source>
        <dbReference type="Proteomes" id="UP000198510"/>
    </source>
</evidence>
<dbReference type="SUPFAM" id="SSF50331">
    <property type="entry name" value="MOP-like"/>
    <property type="match status" value="1"/>
</dbReference>
<dbReference type="GO" id="GO:0055052">
    <property type="term" value="C:ATP-binding cassette (ABC) transporter complex, substrate-binding subunit-containing"/>
    <property type="evidence" value="ECO:0007669"/>
    <property type="project" value="TreeGrafter"/>
</dbReference>
<reference evidence="5 6" key="1">
    <citation type="submission" date="2016-10" db="EMBL/GenBank/DDBJ databases">
        <authorList>
            <person name="de Groot N.N."/>
        </authorList>
    </citation>
    <scope>NUCLEOTIDE SEQUENCE [LARGE SCALE GENOMIC DNA]</scope>
    <source>
        <strain evidence="5 6">DSM 25186</strain>
    </source>
</reference>
<proteinExistence type="predicted"/>
<sequence>MAEVKLIDVVKRYADGTEAVSRVNLTIRNEEFMVLVGPSGCGKSTTLRMVAGLEDISAGDLYIGERRVNDVPPKDRDIAMVFQNYALYPHMTVRENMAFGLKLRGFSKQDIRQRVEEAARIVGLETLLERRPKALSGGQRQRVALGRAIVRRPAVFLFDEPLSNLDAELRVRMRTEIARLHRQLSATMLYVTHDQTEAMTMGDRIAVLSGGVLQQVDTPLQLYHHPVNKFVAGFIGSPSMNFVEGTLERHEGLRFVAQTGDWSLPLRDAEAERVAHYLGKPLTLGFRPEDVRYADDATATLRTRADVVEPLGSETYLYFTLAGQPLVARIPGASVPQTGETLLLDIRPHRLYFFDTTTGIAL</sequence>
<protein>
    <submittedName>
        <fullName evidence="5">Multiple sugar transport system ATP-binding protein</fullName>
    </submittedName>
</protein>